<reference evidence="1 2" key="1">
    <citation type="submission" date="2014-06" db="EMBL/GenBank/DDBJ databases">
        <authorList>
            <person name="Swart Estienne"/>
        </authorList>
    </citation>
    <scope>NUCLEOTIDE SEQUENCE [LARGE SCALE GENOMIC DNA]</scope>
    <source>
        <strain evidence="1 2">130c</strain>
    </source>
</reference>
<organism evidence="1 2">
    <name type="scientific">Stylonychia lemnae</name>
    <name type="common">Ciliate</name>
    <dbReference type="NCBI Taxonomy" id="5949"/>
    <lineage>
        <taxon>Eukaryota</taxon>
        <taxon>Sar</taxon>
        <taxon>Alveolata</taxon>
        <taxon>Ciliophora</taxon>
        <taxon>Intramacronucleata</taxon>
        <taxon>Spirotrichea</taxon>
        <taxon>Stichotrichia</taxon>
        <taxon>Sporadotrichida</taxon>
        <taxon>Oxytrichidae</taxon>
        <taxon>Stylonychinae</taxon>
        <taxon>Stylonychia</taxon>
    </lineage>
</organism>
<proteinExistence type="predicted"/>
<evidence type="ECO:0000313" key="1">
    <source>
        <dbReference type="EMBL" id="CDW84978.1"/>
    </source>
</evidence>
<protein>
    <submittedName>
        <fullName evidence="1">Uncharacterized protein</fullName>
    </submittedName>
</protein>
<keyword evidence="2" id="KW-1185">Reference proteome</keyword>
<dbReference type="InParanoid" id="A0A078AW20"/>
<gene>
    <name evidence="1" type="primary">Contig11940.g12776</name>
    <name evidence="1" type="ORF">STYLEM_14047</name>
</gene>
<sequence length="131" mass="15532">MKISFILLLVLGLAYLFILEDVGNFISLNLDKFKQELLEQKHAREEKQDTTRNPSWILRTPTDLLLEQQRDKFTDDEKQYIKEQIAMFETISNQTLNEGLFNKIDAQMLVQDNFYKRLVYDAIQKRNSNQA</sequence>
<name>A0A078AW20_STYLE</name>
<accession>A0A078AW20</accession>
<dbReference type="EMBL" id="CCKQ01013330">
    <property type="protein sequence ID" value="CDW84978.1"/>
    <property type="molecule type" value="Genomic_DNA"/>
</dbReference>
<dbReference type="Proteomes" id="UP000039865">
    <property type="component" value="Unassembled WGS sequence"/>
</dbReference>
<evidence type="ECO:0000313" key="2">
    <source>
        <dbReference type="Proteomes" id="UP000039865"/>
    </source>
</evidence>
<dbReference type="AlphaFoldDB" id="A0A078AW20"/>